<comment type="caution">
    <text evidence="1">The sequence shown here is derived from an EMBL/GenBank/DDBJ whole genome shotgun (WGS) entry which is preliminary data.</text>
</comment>
<dbReference type="Proteomes" id="UP001529510">
    <property type="component" value="Unassembled WGS sequence"/>
</dbReference>
<sequence length="64" mass="7127">RQDVPEEEEEEEAGDLHAQELRAQGAHVLRPGAGMFRGVIETLKRPKPVVDPSSITKVQLKPQK</sequence>
<accession>A0ABD0NV33</accession>
<dbReference type="EMBL" id="JAMKFB020000020">
    <property type="protein sequence ID" value="KAL0165312.1"/>
    <property type="molecule type" value="Genomic_DNA"/>
</dbReference>
<organism evidence="1 2">
    <name type="scientific">Cirrhinus mrigala</name>
    <name type="common">Mrigala</name>
    <dbReference type="NCBI Taxonomy" id="683832"/>
    <lineage>
        <taxon>Eukaryota</taxon>
        <taxon>Metazoa</taxon>
        <taxon>Chordata</taxon>
        <taxon>Craniata</taxon>
        <taxon>Vertebrata</taxon>
        <taxon>Euteleostomi</taxon>
        <taxon>Actinopterygii</taxon>
        <taxon>Neopterygii</taxon>
        <taxon>Teleostei</taxon>
        <taxon>Ostariophysi</taxon>
        <taxon>Cypriniformes</taxon>
        <taxon>Cyprinidae</taxon>
        <taxon>Labeoninae</taxon>
        <taxon>Labeonini</taxon>
        <taxon>Cirrhinus</taxon>
    </lineage>
</organism>
<keyword evidence="2" id="KW-1185">Reference proteome</keyword>
<protein>
    <submittedName>
        <fullName evidence="1">Uncharacterized protein</fullName>
    </submittedName>
</protein>
<dbReference type="AlphaFoldDB" id="A0ABD0NV33"/>
<evidence type="ECO:0000313" key="2">
    <source>
        <dbReference type="Proteomes" id="UP001529510"/>
    </source>
</evidence>
<evidence type="ECO:0000313" key="1">
    <source>
        <dbReference type="EMBL" id="KAL0165312.1"/>
    </source>
</evidence>
<name>A0ABD0NV33_CIRMR</name>
<proteinExistence type="predicted"/>
<feature type="non-terminal residue" evidence="1">
    <location>
        <position position="1"/>
    </location>
</feature>
<feature type="non-terminal residue" evidence="1">
    <location>
        <position position="64"/>
    </location>
</feature>
<reference evidence="1 2" key="1">
    <citation type="submission" date="2024-05" db="EMBL/GenBank/DDBJ databases">
        <title>Genome sequencing and assembly of Indian major carp, Cirrhinus mrigala (Hamilton, 1822).</title>
        <authorList>
            <person name="Mohindra V."/>
            <person name="Chowdhury L.M."/>
            <person name="Lal K."/>
            <person name="Jena J.K."/>
        </authorList>
    </citation>
    <scope>NUCLEOTIDE SEQUENCE [LARGE SCALE GENOMIC DNA]</scope>
    <source>
        <strain evidence="1">CM1030</strain>
        <tissue evidence="1">Blood</tissue>
    </source>
</reference>
<gene>
    <name evidence="1" type="ORF">M9458_041065</name>
</gene>